<dbReference type="Proteomes" id="UP000251993">
    <property type="component" value="Chromosome"/>
</dbReference>
<feature type="transmembrane region" description="Helical" evidence="1">
    <location>
        <begin position="90"/>
        <end position="110"/>
    </location>
</feature>
<accession>A0A344TFW3</accession>
<evidence type="ECO:0000256" key="1">
    <source>
        <dbReference type="SAM" id="Phobius"/>
    </source>
</evidence>
<keyword evidence="1" id="KW-0472">Membrane</keyword>
<reference evidence="2 3" key="1">
    <citation type="submission" date="2018-07" db="EMBL/GenBank/DDBJ databases">
        <title>Genome sequencing of Runella.</title>
        <authorList>
            <person name="Baek M.-G."/>
            <person name="Yi H."/>
        </authorList>
    </citation>
    <scope>NUCLEOTIDE SEQUENCE [LARGE SCALE GENOMIC DNA]</scope>
    <source>
        <strain evidence="2 3">HYN0085</strain>
    </source>
</reference>
<feature type="transmembrane region" description="Helical" evidence="1">
    <location>
        <begin position="35"/>
        <end position="56"/>
    </location>
</feature>
<evidence type="ECO:0000313" key="3">
    <source>
        <dbReference type="Proteomes" id="UP000251993"/>
    </source>
</evidence>
<dbReference type="OrthoDB" id="1467737at2"/>
<gene>
    <name evidence="2" type="ORF">DR864_07210</name>
</gene>
<keyword evidence="1" id="KW-1133">Transmembrane helix</keyword>
<evidence type="ECO:0008006" key="4">
    <source>
        <dbReference type="Google" id="ProtNLM"/>
    </source>
</evidence>
<protein>
    <recommendedName>
        <fullName evidence="4">Small multi-drug export protein</fullName>
    </recommendedName>
</protein>
<dbReference type="EMBL" id="CP030850">
    <property type="protein sequence ID" value="AXE17534.1"/>
    <property type="molecule type" value="Genomic_DNA"/>
</dbReference>
<dbReference type="KEGG" id="run:DR864_07210"/>
<proteinExistence type="predicted"/>
<feature type="transmembrane region" description="Helical" evidence="1">
    <location>
        <begin position="116"/>
        <end position="137"/>
    </location>
</feature>
<name>A0A344TFW3_9BACT</name>
<organism evidence="2 3">
    <name type="scientific">Runella rosea</name>
    <dbReference type="NCBI Taxonomy" id="2259595"/>
    <lineage>
        <taxon>Bacteria</taxon>
        <taxon>Pseudomonadati</taxon>
        <taxon>Bacteroidota</taxon>
        <taxon>Cytophagia</taxon>
        <taxon>Cytophagales</taxon>
        <taxon>Spirosomataceae</taxon>
        <taxon>Runella</taxon>
    </lineage>
</organism>
<dbReference type="RefSeq" id="WP_114066319.1">
    <property type="nucleotide sequence ID" value="NZ_CP030850.1"/>
</dbReference>
<sequence>MPWAKYISVVLASMVKFVAGPLAGLALSLSWWETAICTVVGMMLSVVIFVFLGSAIQQLMARYRKTQPRLFSKRSRLAVRVWKKSGMTGIALLTPLLFTPIGGTLIAVSFKVPRLTVIAQMLLWGTIWGVIMSFGLFQFRSLV</sequence>
<evidence type="ECO:0000313" key="2">
    <source>
        <dbReference type="EMBL" id="AXE17534.1"/>
    </source>
</evidence>
<feature type="transmembrane region" description="Helical" evidence="1">
    <location>
        <begin position="7"/>
        <end position="29"/>
    </location>
</feature>
<keyword evidence="3" id="KW-1185">Reference proteome</keyword>
<keyword evidence="1" id="KW-0812">Transmembrane</keyword>
<dbReference type="AlphaFoldDB" id="A0A344TFW3"/>